<feature type="signal peptide" evidence="1">
    <location>
        <begin position="1"/>
        <end position="27"/>
    </location>
</feature>
<dbReference type="AlphaFoldDB" id="A0A9N9D6R0"/>
<reference evidence="2" key="1">
    <citation type="submission" date="2021-06" db="EMBL/GenBank/DDBJ databases">
        <authorList>
            <person name="Kallberg Y."/>
            <person name="Tangrot J."/>
            <person name="Rosling A."/>
        </authorList>
    </citation>
    <scope>NUCLEOTIDE SEQUENCE</scope>
    <source>
        <strain evidence="2">87-6 pot B 2015</strain>
    </source>
</reference>
<accession>A0A9N9D6R0</accession>
<evidence type="ECO:0000313" key="2">
    <source>
        <dbReference type="EMBL" id="CAG8624922.1"/>
    </source>
</evidence>
<dbReference type="Proteomes" id="UP000789375">
    <property type="component" value="Unassembled WGS sequence"/>
</dbReference>
<evidence type="ECO:0000256" key="1">
    <source>
        <dbReference type="SAM" id="SignalP"/>
    </source>
</evidence>
<name>A0A9N9D6R0_FUNMO</name>
<sequence length="204" mass="23403">MKLIKENALNFLTLLFLFILQVCEVKGGDCDGTYISLTNDNNEWKTEKDGTPALRYNINRRIVLGNGDPNDYYTFVKAITLARPGTNNVVQNIYYRDDEPARDNFDQAQKCKDQNLPPSNYGACWVYNNWVTDIDRSLIPGDYELWVHVYYSPADCSNVSLFSAAFCKVLFTHKRNAMSEICYTHPFITAAGNESHTLMKEIRE</sequence>
<feature type="chain" id="PRO_5040339558" evidence="1">
    <location>
        <begin position="28"/>
        <end position="204"/>
    </location>
</feature>
<keyword evidence="1" id="KW-0732">Signal</keyword>
<proteinExistence type="predicted"/>
<comment type="caution">
    <text evidence="2">The sequence shown here is derived from an EMBL/GenBank/DDBJ whole genome shotgun (WGS) entry which is preliminary data.</text>
</comment>
<keyword evidence="3" id="KW-1185">Reference proteome</keyword>
<gene>
    <name evidence="2" type="ORF">FMOSSE_LOCUS10183</name>
</gene>
<organism evidence="2 3">
    <name type="scientific">Funneliformis mosseae</name>
    <name type="common">Endomycorrhizal fungus</name>
    <name type="synonym">Glomus mosseae</name>
    <dbReference type="NCBI Taxonomy" id="27381"/>
    <lineage>
        <taxon>Eukaryota</taxon>
        <taxon>Fungi</taxon>
        <taxon>Fungi incertae sedis</taxon>
        <taxon>Mucoromycota</taxon>
        <taxon>Glomeromycotina</taxon>
        <taxon>Glomeromycetes</taxon>
        <taxon>Glomerales</taxon>
        <taxon>Glomeraceae</taxon>
        <taxon>Funneliformis</taxon>
    </lineage>
</organism>
<evidence type="ECO:0000313" key="3">
    <source>
        <dbReference type="Proteomes" id="UP000789375"/>
    </source>
</evidence>
<dbReference type="EMBL" id="CAJVPP010003254">
    <property type="protein sequence ID" value="CAG8624922.1"/>
    <property type="molecule type" value="Genomic_DNA"/>
</dbReference>
<protein>
    <submittedName>
        <fullName evidence="2">1018_t:CDS:1</fullName>
    </submittedName>
</protein>